<keyword evidence="2" id="KW-1185">Reference proteome</keyword>
<organism evidence="1 2">
    <name type="scientific">Dermatophagoides pteronyssinus</name>
    <name type="common">European house dust mite</name>
    <dbReference type="NCBI Taxonomy" id="6956"/>
    <lineage>
        <taxon>Eukaryota</taxon>
        <taxon>Metazoa</taxon>
        <taxon>Ecdysozoa</taxon>
        <taxon>Arthropoda</taxon>
        <taxon>Chelicerata</taxon>
        <taxon>Arachnida</taxon>
        <taxon>Acari</taxon>
        <taxon>Acariformes</taxon>
        <taxon>Sarcoptiformes</taxon>
        <taxon>Astigmata</taxon>
        <taxon>Psoroptidia</taxon>
        <taxon>Analgoidea</taxon>
        <taxon>Pyroglyphidae</taxon>
        <taxon>Dermatophagoidinae</taxon>
        <taxon>Dermatophagoides</taxon>
    </lineage>
</organism>
<gene>
    <name evidence="1" type="ORF">DERP_002733</name>
</gene>
<dbReference type="Proteomes" id="UP000887458">
    <property type="component" value="Unassembled WGS sequence"/>
</dbReference>
<comment type="caution">
    <text evidence="1">The sequence shown here is derived from an EMBL/GenBank/DDBJ whole genome shotgun (WGS) entry which is preliminary data.</text>
</comment>
<name>A0ABQ8JVH8_DERPT</name>
<reference evidence="1 2" key="2">
    <citation type="journal article" date="2022" name="Mol. Biol. Evol.">
        <title>Comparative Genomics Reveals Insights into the Divergent Evolution of Astigmatic Mites and Household Pest Adaptations.</title>
        <authorList>
            <person name="Xiong Q."/>
            <person name="Wan A.T."/>
            <person name="Liu X."/>
            <person name="Fung C.S."/>
            <person name="Xiao X."/>
            <person name="Malainual N."/>
            <person name="Hou J."/>
            <person name="Wang L."/>
            <person name="Wang M."/>
            <person name="Yang K.Y."/>
            <person name="Cui Y."/>
            <person name="Leung E.L."/>
            <person name="Nong W."/>
            <person name="Shin S.K."/>
            <person name="Au S.W."/>
            <person name="Jeong K.Y."/>
            <person name="Chew F.T."/>
            <person name="Hui J.H."/>
            <person name="Leung T.F."/>
            <person name="Tungtrongchitr A."/>
            <person name="Zhong N."/>
            <person name="Liu Z."/>
            <person name="Tsui S.K."/>
        </authorList>
    </citation>
    <scope>NUCLEOTIDE SEQUENCE [LARGE SCALE GENOMIC DNA]</scope>
    <source>
        <strain evidence="1">Derp</strain>
    </source>
</reference>
<evidence type="ECO:0000313" key="1">
    <source>
        <dbReference type="EMBL" id="KAH9426634.1"/>
    </source>
</evidence>
<proteinExistence type="predicted"/>
<sequence length="64" mass="7362">MLSNIKNVNDQDSAKKKEKKSGLFCQNNFQHHIAPSQNVCKNSLEKFKLVKRFSVEKNQLLNGD</sequence>
<protein>
    <submittedName>
        <fullName evidence="1">Uncharacterized protein</fullName>
    </submittedName>
</protein>
<reference evidence="1 2" key="1">
    <citation type="journal article" date="2018" name="J. Allergy Clin. Immunol.">
        <title>High-quality assembly of Dermatophagoides pteronyssinus genome and transcriptome reveals a wide range of novel allergens.</title>
        <authorList>
            <person name="Liu X.Y."/>
            <person name="Yang K.Y."/>
            <person name="Wang M.Q."/>
            <person name="Kwok J.S."/>
            <person name="Zeng X."/>
            <person name="Yang Z."/>
            <person name="Xiao X.J."/>
            <person name="Lau C.P."/>
            <person name="Li Y."/>
            <person name="Huang Z.M."/>
            <person name="Ba J.G."/>
            <person name="Yim A.K."/>
            <person name="Ouyang C.Y."/>
            <person name="Ngai S.M."/>
            <person name="Chan T.F."/>
            <person name="Leung E.L."/>
            <person name="Liu L."/>
            <person name="Liu Z.G."/>
            <person name="Tsui S.K."/>
        </authorList>
    </citation>
    <scope>NUCLEOTIDE SEQUENCE [LARGE SCALE GENOMIC DNA]</scope>
    <source>
        <strain evidence="1">Derp</strain>
    </source>
</reference>
<accession>A0ABQ8JVH8</accession>
<dbReference type="EMBL" id="NJHN03000008">
    <property type="protein sequence ID" value="KAH9426634.1"/>
    <property type="molecule type" value="Genomic_DNA"/>
</dbReference>
<evidence type="ECO:0000313" key="2">
    <source>
        <dbReference type="Proteomes" id="UP000887458"/>
    </source>
</evidence>